<dbReference type="Pfam" id="PF09966">
    <property type="entry name" value="DUF2200"/>
    <property type="match status" value="1"/>
</dbReference>
<dbReference type="AlphaFoldDB" id="A0A1M7UZR7"/>
<evidence type="ECO:0008006" key="3">
    <source>
        <dbReference type="Google" id="ProtNLM"/>
    </source>
</evidence>
<proteinExistence type="predicted"/>
<reference evidence="2" key="1">
    <citation type="submission" date="2016-12" db="EMBL/GenBank/DDBJ databases">
        <authorList>
            <person name="Varghese N."/>
            <person name="Submissions S."/>
        </authorList>
    </citation>
    <scope>NUCLEOTIDE SEQUENCE [LARGE SCALE GENOMIC DNA]</scope>
    <source>
        <strain evidence="2">DSM 11544</strain>
    </source>
</reference>
<keyword evidence="2" id="KW-1185">Reference proteome</keyword>
<dbReference type="Proteomes" id="UP000184010">
    <property type="component" value="Unassembled WGS sequence"/>
</dbReference>
<dbReference type="InterPro" id="IPR014580">
    <property type="entry name" value="UCP033199"/>
</dbReference>
<dbReference type="EMBL" id="FRDN01000028">
    <property type="protein sequence ID" value="SHN88521.1"/>
    <property type="molecule type" value="Genomic_DNA"/>
</dbReference>
<organism evidence="1 2">
    <name type="scientific">Desulfitobacterium chlororespirans DSM 11544</name>
    <dbReference type="NCBI Taxonomy" id="1121395"/>
    <lineage>
        <taxon>Bacteria</taxon>
        <taxon>Bacillati</taxon>
        <taxon>Bacillota</taxon>
        <taxon>Clostridia</taxon>
        <taxon>Eubacteriales</taxon>
        <taxon>Desulfitobacteriaceae</taxon>
        <taxon>Desulfitobacterium</taxon>
    </lineage>
</organism>
<dbReference type="RefSeq" id="WP_084078889.1">
    <property type="nucleotide sequence ID" value="NZ_FRDN01000028.1"/>
</dbReference>
<dbReference type="InterPro" id="IPR023204">
    <property type="entry name" value="SP1917_dom_sf"/>
</dbReference>
<gene>
    <name evidence="1" type="ORF">SAMN02745215_05384</name>
</gene>
<name>A0A1M7UZR7_9FIRM</name>
<sequence length="69" mass="8213">MNNERVYKMKISSIYPLYIQKAERKGRTKAEVDTIIQWLIGYDKQGLQSQINREAEFASRKSKTHHERT</sequence>
<dbReference type="Gene3D" id="1.10.8.290">
    <property type="entry name" value="uncharacterized protein sp1917 domain"/>
    <property type="match status" value="1"/>
</dbReference>
<accession>A0A1M7UZR7</accession>
<evidence type="ECO:0000313" key="1">
    <source>
        <dbReference type="EMBL" id="SHN88521.1"/>
    </source>
</evidence>
<dbReference type="STRING" id="1121395.SAMN02745215_05384"/>
<protein>
    <recommendedName>
        <fullName evidence="3">DUF2200 domain-containing protein</fullName>
    </recommendedName>
</protein>
<evidence type="ECO:0000313" key="2">
    <source>
        <dbReference type="Proteomes" id="UP000184010"/>
    </source>
</evidence>